<dbReference type="AlphaFoldDB" id="A0A6M3KPD7"/>
<protein>
    <recommendedName>
        <fullName evidence="3">Lipoprotein</fullName>
    </recommendedName>
</protein>
<dbReference type="EMBL" id="MT141535">
    <property type="protein sequence ID" value="QJA65239.1"/>
    <property type="molecule type" value="Genomic_DNA"/>
</dbReference>
<accession>A0A6M3KPD7</accession>
<reference evidence="2" key="1">
    <citation type="submission" date="2020-03" db="EMBL/GenBank/DDBJ databases">
        <title>The deep terrestrial virosphere.</title>
        <authorList>
            <person name="Holmfeldt K."/>
            <person name="Nilsson E."/>
            <person name="Simone D."/>
            <person name="Lopez-Fernandez M."/>
            <person name="Wu X."/>
            <person name="de Brujin I."/>
            <person name="Lundin D."/>
            <person name="Andersson A."/>
            <person name="Bertilsson S."/>
            <person name="Dopson M."/>
        </authorList>
    </citation>
    <scope>NUCLEOTIDE SEQUENCE</scope>
    <source>
        <strain evidence="2">MM415A00243</strain>
        <strain evidence="1">MM415B00422</strain>
    </source>
</reference>
<gene>
    <name evidence="2" type="ORF">MM415A00243_0001</name>
    <name evidence="1" type="ORF">MM415B00422_0001</name>
</gene>
<dbReference type="PROSITE" id="PS51257">
    <property type="entry name" value="PROKAR_LIPOPROTEIN"/>
    <property type="match status" value="1"/>
</dbReference>
<evidence type="ECO:0008006" key="3">
    <source>
        <dbReference type="Google" id="ProtNLM"/>
    </source>
</evidence>
<organism evidence="2">
    <name type="scientific">viral metagenome</name>
    <dbReference type="NCBI Taxonomy" id="1070528"/>
    <lineage>
        <taxon>unclassified sequences</taxon>
        <taxon>metagenomes</taxon>
        <taxon>organismal metagenomes</taxon>
    </lineage>
</organism>
<evidence type="ECO:0000313" key="2">
    <source>
        <dbReference type="EMBL" id="QJA83939.1"/>
    </source>
</evidence>
<name>A0A6M3KPD7_9ZZZZ</name>
<proteinExistence type="predicted"/>
<dbReference type="EMBL" id="MT142521">
    <property type="protein sequence ID" value="QJA83939.1"/>
    <property type="molecule type" value="Genomic_DNA"/>
</dbReference>
<sequence>MKVKVHMAIWAAALAVLAACTDPVAAPSGAPIFTAERRAENGGCETTSTWAPDSDEAITALCCWGVTANTITEPMAMGYGLECQITECEVPDRGWFLWLDMFCCSDRTGDPHGFRSPEGWGRFWCGDIPDDETIPDGAEVY</sequence>
<evidence type="ECO:0000313" key="1">
    <source>
        <dbReference type="EMBL" id="QJA65239.1"/>
    </source>
</evidence>